<evidence type="ECO:0000313" key="3">
    <source>
        <dbReference type="EMBL" id="KWZ85288.1"/>
    </source>
</evidence>
<feature type="domain" description="HTH merR-type" evidence="2">
    <location>
        <begin position="14"/>
        <end position="82"/>
    </location>
</feature>
<dbReference type="SUPFAM" id="SSF46955">
    <property type="entry name" value="Putative DNA-binding domain"/>
    <property type="match status" value="1"/>
</dbReference>
<protein>
    <submittedName>
        <fullName evidence="3">Transcriptional regulator, MerR family</fullName>
    </submittedName>
</protein>
<dbReference type="Pfam" id="PF13411">
    <property type="entry name" value="MerR_1"/>
    <property type="match status" value="1"/>
</dbReference>
<dbReference type="PANTHER" id="PTHR30204">
    <property type="entry name" value="REDOX-CYCLING DRUG-SENSING TRANSCRIPTIONAL ACTIVATOR SOXR"/>
    <property type="match status" value="1"/>
</dbReference>
<dbReference type="SMART" id="SM00422">
    <property type="entry name" value="HTH_MERR"/>
    <property type="match status" value="1"/>
</dbReference>
<dbReference type="EMBL" id="LRPN01000017">
    <property type="protein sequence ID" value="KWZ85288.1"/>
    <property type="molecule type" value="Genomic_DNA"/>
</dbReference>
<dbReference type="AlphaFoldDB" id="A0A133L0J5"/>
<dbReference type="Proteomes" id="UP000070376">
    <property type="component" value="Unassembled WGS sequence"/>
</dbReference>
<keyword evidence="1" id="KW-0238">DNA-binding</keyword>
<comment type="caution">
    <text evidence="3">The sequence shown here is derived from an EMBL/GenBank/DDBJ whole genome shotgun (WGS) entry which is preliminary data.</text>
</comment>
<name>A0A133L0J5_HEYCO</name>
<sequence>MCFFRDWGDSNGALYRIGELASIANVSKRTIDYYTRLGLLKPQRTGANYRIYDENAVNDLQFIEECKKMHLPLEAIRAKLECRRNGILNAHALIQQLNLFSEQLKQLNTELKDITPNLEKLPEAQKETLRNQLSGDSLALVQSLSSILNREVVWR</sequence>
<dbReference type="GO" id="GO:0003700">
    <property type="term" value="F:DNA-binding transcription factor activity"/>
    <property type="evidence" value="ECO:0007669"/>
    <property type="project" value="InterPro"/>
</dbReference>
<evidence type="ECO:0000313" key="4">
    <source>
        <dbReference type="Proteomes" id="UP000070376"/>
    </source>
</evidence>
<dbReference type="PATRIC" id="fig|1398.22.peg.455"/>
<dbReference type="InterPro" id="IPR047057">
    <property type="entry name" value="MerR_fam"/>
</dbReference>
<organism evidence="3 4">
    <name type="scientific">Heyndrickxia coagulans</name>
    <name type="common">Weizmannia coagulans</name>
    <dbReference type="NCBI Taxonomy" id="1398"/>
    <lineage>
        <taxon>Bacteria</taxon>
        <taxon>Bacillati</taxon>
        <taxon>Bacillota</taxon>
        <taxon>Bacilli</taxon>
        <taxon>Bacillales</taxon>
        <taxon>Bacillaceae</taxon>
        <taxon>Heyndrickxia</taxon>
    </lineage>
</organism>
<dbReference type="InterPro" id="IPR000551">
    <property type="entry name" value="MerR-type_HTH_dom"/>
</dbReference>
<dbReference type="PANTHER" id="PTHR30204:SF95">
    <property type="entry name" value="HTH-TYPE TRANSCRIPTIONAL REGULATOR CUER"/>
    <property type="match status" value="1"/>
</dbReference>
<dbReference type="Gene3D" id="1.10.1660.10">
    <property type="match status" value="1"/>
</dbReference>
<evidence type="ECO:0000256" key="1">
    <source>
        <dbReference type="ARBA" id="ARBA00023125"/>
    </source>
</evidence>
<gene>
    <name evidence="3" type="ORF">HMPREF3213_00460</name>
</gene>
<dbReference type="PROSITE" id="PS50937">
    <property type="entry name" value="HTH_MERR_2"/>
    <property type="match status" value="1"/>
</dbReference>
<dbReference type="GO" id="GO:0003677">
    <property type="term" value="F:DNA binding"/>
    <property type="evidence" value="ECO:0007669"/>
    <property type="project" value="UniProtKB-KW"/>
</dbReference>
<dbReference type="PRINTS" id="PR00040">
    <property type="entry name" value="HTHMERR"/>
</dbReference>
<reference evidence="4" key="1">
    <citation type="submission" date="2016-01" db="EMBL/GenBank/DDBJ databases">
        <authorList>
            <person name="Mitreva M."/>
            <person name="Pepin K.H."/>
            <person name="Mihindukulasuriya K.A."/>
            <person name="Fulton R."/>
            <person name="Fronick C."/>
            <person name="O'Laughlin M."/>
            <person name="Miner T."/>
            <person name="Herter B."/>
            <person name="Rosa B.A."/>
            <person name="Cordes M."/>
            <person name="Tomlinson C."/>
            <person name="Wollam A."/>
            <person name="Palsikar V.B."/>
            <person name="Mardis E.R."/>
            <person name="Wilson R.K."/>
        </authorList>
    </citation>
    <scope>NUCLEOTIDE SEQUENCE [LARGE SCALE GENOMIC DNA]</scope>
    <source>
        <strain evidence="4">GED7749B</strain>
    </source>
</reference>
<proteinExistence type="predicted"/>
<dbReference type="InterPro" id="IPR009061">
    <property type="entry name" value="DNA-bd_dom_put_sf"/>
</dbReference>
<accession>A0A133L0J5</accession>
<dbReference type="CDD" id="cd04779">
    <property type="entry name" value="HTH_MerR-like_sg4"/>
    <property type="match status" value="1"/>
</dbReference>
<evidence type="ECO:0000259" key="2">
    <source>
        <dbReference type="PROSITE" id="PS50937"/>
    </source>
</evidence>